<dbReference type="AlphaFoldDB" id="A0A5D0UIE6"/>
<dbReference type="InterPro" id="IPR045431">
    <property type="entry name" value="EAD2"/>
</dbReference>
<protein>
    <recommendedName>
        <fullName evidence="1">Effector-associated domain-containing protein</fullName>
    </recommendedName>
</protein>
<gene>
    <name evidence="2" type="ORF">FXF65_04995</name>
</gene>
<evidence type="ECO:0000313" key="2">
    <source>
        <dbReference type="EMBL" id="TYC17373.1"/>
    </source>
</evidence>
<proteinExistence type="predicted"/>
<dbReference type="EMBL" id="VSFF01000002">
    <property type="protein sequence ID" value="TYC17373.1"/>
    <property type="molecule type" value="Genomic_DNA"/>
</dbReference>
<accession>A0A5D0UIE6</accession>
<keyword evidence="3" id="KW-1185">Reference proteome</keyword>
<dbReference type="OrthoDB" id="3482507at2"/>
<dbReference type="InterPro" id="IPR029787">
    <property type="entry name" value="Nucleotide_cyclase"/>
</dbReference>
<evidence type="ECO:0000313" key="3">
    <source>
        <dbReference type="Proteomes" id="UP000322634"/>
    </source>
</evidence>
<evidence type="ECO:0000259" key="1">
    <source>
        <dbReference type="Pfam" id="PF19956"/>
    </source>
</evidence>
<reference evidence="2 3" key="1">
    <citation type="submission" date="2019-08" db="EMBL/GenBank/DDBJ databases">
        <title>Actinomadura sp. nov. CYP1-5 isolated from mountain soil.</title>
        <authorList>
            <person name="Songsumanus A."/>
            <person name="Kuncharoen N."/>
            <person name="Kudo T."/>
            <person name="Yuki M."/>
            <person name="Igarashi Y."/>
            <person name="Tanasupawat S."/>
        </authorList>
    </citation>
    <scope>NUCLEOTIDE SEQUENCE [LARGE SCALE GENOMIC DNA]</scope>
    <source>
        <strain evidence="2 3">GKU157</strain>
    </source>
</reference>
<name>A0A5D0UIE6_9ACTN</name>
<organism evidence="2 3">
    <name type="scientific">Actinomadura syzygii</name>
    <dbReference type="NCBI Taxonomy" id="1427538"/>
    <lineage>
        <taxon>Bacteria</taxon>
        <taxon>Bacillati</taxon>
        <taxon>Actinomycetota</taxon>
        <taxon>Actinomycetes</taxon>
        <taxon>Streptosporangiales</taxon>
        <taxon>Thermomonosporaceae</taxon>
        <taxon>Actinomadura</taxon>
    </lineage>
</organism>
<sequence>MTPDESIRREGVRAGWRPSGHCVIVGCDIAGFGDTDRTDDVRRHMRDALYTRLETSLAAGGISFADSYWEDRGDGVLLALPPDVPVEPLLVDVADTLRAELARYNKVAADIAQIRLRVSVHTGDADFDGRGLVGAAVNHAFRILDAPAFKEALRESGAWFSLIVSERVFEDVVRRAAGRIVPDDYRRVDVAVKETDASAWIRIQGGAALLPAAPLDVATASPPTLAGEPAPDRPTIFTLVDRMLDVPLLGSAQGRERVVGALRRDIAGAVSRQSEARLDCFAILSTCLDYPGGLKELVDVTKGLAGESLSVHRLEQAIAQFL</sequence>
<dbReference type="Proteomes" id="UP000322634">
    <property type="component" value="Unassembled WGS sequence"/>
</dbReference>
<feature type="domain" description="Effector-associated" evidence="1">
    <location>
        <begin position="240"/>
        <end position="318"/>
    </location>
</feature>
<dbReference type="RefSeq" id="WP_148348516.1">
    <property type="nucleotide sequence ID" value="NZ_JBHSBF010000022.1"/>
</dbReference>
<dbReference type="Gene3D" id="3.30.70.1230">
    <property type="entry name" value="Nucleotide cyclase"/>
    <property type="match status" value="1"/>
</dbReference>
<dbReference type="Pfam" id="PF19956">
    <property type="entry name" value="EAD2"/>
    <property type="match status" value="1"/>
</dbReference>
<dbReference type="SUPFAM" id="SSF55073">
    <property type="entry name" value="Nucleotide cyclase"/>
    <property type="match status" value="1"/>
</dbReference>
<comment type="caution">
    <text evidence="2">The sequence shown here is derived from an EMBL/GenBank/DDBJ whole genome shotgun (WGS) entry which is preliminary data.</text>
</comment>